<sequence length="160" mass="18170">MSPFTHTNEHLQASTGAPPQPTPLQTLSPNPQDFTPLLKRLFCNIPKDSSFVVDQDSKEIVWEPNNATSGPVLILAVRSLEKGEKSVKVDNEVRYKLGMLSTLKQALKRLAGSNVIEKKKIFGGIEWRLKLRVLGEGEVVQRKDFEFILVVYRHHYERDC</sequence>
<organism evidence="2 3">
    <name type="scientific">Hyaloscypha hepaticicola</name>
    <dbReference type="NCBI Taxonomy" id="2082293"/>
    <lineage>
        <taxon>Eukaryota</taxon>
        <taxon>Fungi</taxon>
        <taxon>Dikarya</taxon>
        <taxon>Ascomycota</taxon>
        <taxon>Pezizomycotina</taxon>
        <taxon>Leotiomycetes</taxon>
        <taxon>Helotiales</taxon>
        <taxon>Hyaloscyphaceae</taxon>
        <taxon>Hyaloscypha</taxon>
    </lineage>
</organism>
<dbReference type="EMBL" id="KZ613512">
    <property type="protein sequence ID" value="PMD15617.1"/>
    <property type="molecule type" value="Genomic_DNA"/>
</dbReference>
<evidence type="ECO:0000256" key="1">
    <source>
        <dbReference type="SAM" id="MobiDB-lite"/>
    </source>
</evidence>
<reference evidence="2 3" key="1">
    <citation type="submission" date="2016-05" db="EMBL/GenBank/DDBJ databases">
        <title>A degradative enzymes factory behind the ericoid mycorrhizal symbiosis.</title>
        <authorList>
            <consortium name="DOE Joint Genome Institute"/>
            <person name="Martino E."/>
            <person name="Morin E."/>
            <person name="Grelet G."/>
            <person name="Kuo A."/>
            <person name="Kohler A."/>
            <person name="Daghino S."/>
            <person name="Barry K."/>
            <person name="Choi C."/>
            <person name="Cichocki N."/>
            <person name="Clum A."/>
            <person name="Copeland A."/>
            <person name="Hainaut M."/>
            <person name="Haridas S."/>
            <person name="Labutti K."/>
            <person name="Lindquist E."/>
            <person name="Lipzen A."/>
            <person name="Khouja H.-R."/>
            <person name="Murat C."/>
            <person name="Ohm R."/>
            <person name="Olson A."/>
            <person name="Spatafora J."/>
            <person name="Veneault-Fourrey C."/>
            <person name="Henrissat B."/>
            <person name="Grigoriev I."/>
            <person name="Martin F."/>
            <person name="Perotto S."/>
        </authorList>
    </citation>
    <scope>NUCLEOTIDE SEQUENCE [LARGE SCALE GENOMIC DNA]</scope>
    <source>
        <strain evidence="2 3">UAMH 7357</strain>
    </source>
</reference>
<protein>
    <submittedName>
        <fullName evidence="2">Uncharacterized protein</fullName>
    </submittedName>
</protein>
<feature type="compositionally biased region" description="Polar residues" evidence="1">
    <location>
        <begin position="1"/>
        <end position="17"/>
    </location>
</feature>
<proteinExistence type="predicted"/>
<evidence type="ECO:0000313" key="2">
    <source>
        <dbReference type="EMBL" id="PMD15617.1"/>
    </source>
</evidence>
<feature type="region of interest" description="Disordered" evidence="1">
    <location>
        <begin position="1"/>
        <end position="30"/>
    </location>
</feature>
<evidence type="ECO:0000313" key="3">
    <source>
        <dbReference type="Proteomes" id="UP000235672"/>
    </source>
</evidence>
<dbReference type="AlphaFoldDB" id="A0A2J6PNN5"/>
<dbReference type="Proteomes" id="UP000235672">
    <property type="component" value="Unassembled WGS sequence"/>
</dbReference>
<name>A0A2J6PNN5_9HELO</name>
<keyword evidence="3" id="KW-1185">Reference proteome</keyword>
<accession>A0A2J6PNN5</accession>
<gene>
    <name evidence="2" type="ORF">NA56DRAFT_663789</name>
</gene>